<feature type="disulfide bond" evidence="13">
    <location>
        <begin position="1595"/>
        <end position="1604"/>
    </location>
</feature>
<feature type="disulfide bond" evidence="13">
    <location>
        <begin position="1222"/>
        <end position="1231"/>
    </location>
</feature>
<feature type="disulfide bond" evidence="13">
    <location>
        <begin position="473"/>
        <end position="482"/>
    </location>
</feature>
<feature type="domain" description="Laminin EGF-like" evidence="16">
    <location>
        <begin position="780"/>
        <end position="828"/>
    </location>
</feature>
<dbReference type="SMART" id="SM00180">
    <property type="entry name" value="EGF_Lam"/>
    <property type="match status" value="60"/>
</dbReference>
<dbReference type="PROSITE" id="PS50835">
    <property type="entry name" value="IG_LIKE"/>
    <property type="match status" value="1"/>
</dbReference>
<feature type="disulfide bond" evidence="13">
    <location>
        <begin position="2403"/>
        <end position="2412"/>
    </location>
</feature>
<feature type="domain" description="Laminin EGF-like" evidence="16">
    <location>
        <begin position="348"/>
        <end position="396"/>
    </location>
</feature>
<feature type="domain" description="Laminin EGF-like" evidence="16">
    <location>
        <begin position="2657"/>
        <end position="2703"/>
    </location>
</feature>
<feature type="domain" description="Laminin EGF-like" evidence="16">
    <location>
        <begin position="2276"/>
        <end position="2324"/>
    </location>
</feature>
<keyword evidence="2" id="KW-0964">Secreted</keyword>
<dbReference type="SUPFAM" id="SSF57196">
    <property type="entry name" value="EGF/Laminin"/>
    <property type="match status" value="60"/>
</dbReference>
<keyword evidence="6" id="KW-0084">Basement membrane</keyword>
<feature type="disulfide bond" evidence="13">
    <location>
        <begin position="2785"/>
        <end position="2794"/>
    </location>
</feature>
<feature type="domain" description="Laminin EGF-like" evidence="16">
    <location>
        <begin position="3084"/>
        <end position="3132"/>
    </location>
</feature>
<feature type="domain" description="Laminin EGF-like" evidence="16">
    <location>
        <begin position="1365"/>
        <end position="1413"/>
    </location>
</feature>
<feature type="region of interest" description="Disordered" evidence="14">
    <location>
        <begin position="3288"/>
        <end position="3328"/>
    </location>
</feature>
<evidence type="ECO:0000256" key="14">
    <source>
        <dbReference type="SAM" id="MobiDB-lite"/>
    </source>
</evidence>
<protein>
    <submittedName>
        <fullName evidence="20">Fibrillin-2-like isoform X1</fullName>
    </submittedName>
</protein>
<feature type="domain" description="Laminin EGF-like" evidence="16">
    <location>
        <begin position="3386"/>
        <end position="3434"/>
    </location>
</feature>
<dbReference type="CDD" id="cd00112">
    <property type="entry name" value="LDLa"/>
    <property type="match status" value="3"/>
</dbReference>
<dbReference type="InterPro" id="IPR036055">
    <property type="entry name" value="LDL_receptor-like_sf"/>
</dbReference>
<dbReference type="PANTHER" id="PTHR10574">
    <property type="entry name" value="NETRIN/LAMININ-RELATED"/>
    <property type="match status" value="1"/>
</dbReference>
<feature type="domain" description="Laminin EGF-like" evidence="16">
    <location>
        <begin position="1683"/>
        <end position="1731"/>
    </location>
</feature>
<feature type="domain" description="Laminin EGF-like" evidence="16">
    <location>
        <begin position="1846"/>
        <end position="1894"/>
    </location>
</feature>
<feature type="disulfide bond" evidence="13">
    <location>
        <begin position="3404"/>
        <end position="3413"/>
    </location>
</feature>
<feature type="disulfide bond" evidence="13">
    <location>
        <begin position="418"/>
        <end position="427"/>
    </location>
</feature>
<evidence type="ECO:0000256" key="5">
    <source>
        <dbReference type="ARBA" id="ARBA00022737"/>
    </source>
</evidence>
<evidence type="ECO:0000256" key="10">
    <source>
        <dbReference type="ARBA" id="ARBA00023180"/>
    </source>
</evidence>
<feature type="domain" description="Laminin EGF-like" evidence="16">
    <location>
        <begin position="1310"/>
        <end position="1358"/>
    </location>
</feature>
<feature type="disulfide bond" evidence="13">
    <location>
        <begin position="2619"/>
        <end position="2628"/>
    </location>
</feature>
<feature type="disulfide bond" evidence="13">
    <location>
        <begin position="798"/>
        <end position="807"/>
    </location>
</feature>
<feature type="disulfide bond" evidence="13">
    <location>
        <begin position="1542"/>
        <end position="1551"/>
    </location>
</feature>
<feature type="domain" description="Laminin EGF-like" evidence="16">
    <location>
        <begin position="1151"/>
        <end position="1199"/>
    </location>
</feature>
<dbReference type="PROSITE" id="PS50027">
    <property type="entry name" value="EGF_LAM_2"/>
    <property type="match status" value="59"/>
</dbReference>
<feature type="disulfide bond" evidence="13">
    <location>
        <begin position="314"/>
        <end position="323"/>
    </location>
</feature>
<feature type="disulfide bond" evidence="13">
    <location>
        <begin position="3350"/>
        <end position="3359"/>
    </location>
</feature>
<feature type="domain" description="Laminin EGF-like" evidence="16">
    <location>
        <begin position="618"/>
        <end position="666"/>
    </location>
</feature>
<dbReference type="RefSeq" id="XP_035694398.1">
    <property type="nucleotide sequence ID" value="XM_035838505.1"/>
</dbReference>
<dbReference type="InterPro" id="IPR003599">
    <property type="entry name" value="Ig_sub"/>
</dbReference>
<feature type="disulfide bond" evidence="13">
    <location>
        <begin position="2027"/>
        <end position="2036"/>
    </location>
</feature>
<feature type="disulfide bond" evidence="13">
    <location>
        <begin position="2511"/>
        <end position="2520"/>
    </location>
</feature>
<feature type="disulfide bond" evidence="13">
    <location>
        <begin position="2728"/>
        <end position="2737"/>
    </location>
</feature>
<reference evidence="19" key="1">
    <citation type="journal article" date="2020" name="Nat. Ecol. Evol.">
        <title>Deeply conserved synteny resolves early events in vertebrate evolution.</title>
        <authorList>
            <person name="Simakov O."/>
            <person name="Marletaz F."/>
            <person name="Yue J.X."/>
            <person name="O'Connell B."/>
            <person name="Jenkins J."/>
            <person name="Brandt A."/>
            <person name="Calef R."/>
            <person name="Tung C.H."/>
            <person name="Huang T.K."/>
            <person name="Schmutz J."/>
            <person name="Satoh N."/>
            <person name="Yu J.K."/>
            <person name="Putnam N.H."/>
            <person name="Green R.E."/>
            <person name="Rokhsar D.S."/>
        </authorList>
    </citation>
    <scope>NUCLEOTIDE SEQUENCE [LARGE SCALE GENOMIC DNA]</scope>
    <source>
        <strain evidence="19">S238N-H82</strain>
    </source>
</reference>
<feature type="domain" description="Laminin EGF-like" evidence="16">
    <location>
        <begin position="2927"/>
        <end position="2975"/>
    </location>
</feature>
<feature type="disulfide bond" evidence="12">
    <location>
        <begin position="46"/>
        <end position="61"/>
    </location>
</feature>
<feature type="domain" description="Laminin EGF-like" evidence="16">
    <location>
        <begin position="1418"/>
        <end position="1466"/>
    </location>
</feature>
<feature type="disulfide bond" evidence="13">
    <location>
        <begin position="957"/>
        <end position="966"/>
    </location>
</feature>
<dbReference type="InterPro" id="IPR056863">
    <property type="entry name" value="LMN_ATRN_NET-like_EGF"/>
</dbReference>
<dbReference type="InterPro" id="IPR036179">
    <property type="entry name" value="Ig-like_dom_sf"/>
</dbReference>
<feature type="disulfide bond" evidence="13">
    <location>
        <begin position="2188"/>
        <end position="2197"/>
    </location>
</feature>
<feature type="domain" description="Laminin EGF-like" evidence="16">
    <location>
        <begin position="939"/>
        <end position="987"/>
    </location>
</feature>
<feature type="disulfide bond" evidence="13">
    <location>
        <begin position="1010"/>
        <end position="1019"/>
    </location>
</feature>
<feature type="disulfide bond" evidence="12">
    <location>
        <begin position="143"/>
        <end position="158"/>
    </location>
</feature>
<dbReference type="FunFam" id="2.10.25.10:FF:001067">
    <property type="entry name" value="Uncharacterized protein"/>
    <property type="match status" value="4"/>
</dbReference>
<name>A0A9J7M4Y3_BRAFL</name>
<dbReference type="FunFam" id="2.10.25.10:FF:000690">
    <property type="entry name" value="Uncharacterized protein"/>
    <property type="match status" value="23"/>
</dbReference>
<feature type="disulfide bond" evidence="13">
    <location>
        <begin position="2294"/>
        <end position="2303"/>
    </location>
</feature>
<feature type="disulfide bond" evidence="13">
    <location>
        <begin position="2082"/>
        <end position="2091"/>
    </location>
</feature>
<keyword evidence="4 15" id="KW-0732">Signal</keyword>
<dbReference type="InterPro" id="IPR008197">
    <property type="entry name" value="WAP_dom"/>
</dbReference>
<dbReference type="SMART" id="SM00408">
    <property type="entry name" value="IGc2"/>
    <property type="match status" value="1"/>
</dbReference>
<reference evidence="20" key="2">
    <citation type="submission" date="2025-08" db="UniProtKB">
        <authorList>
            <consortium name="RefSeq"/>
        </authorList>
    </citation>
    <scope>IDENTIFICATION</scope>
    <source>
        <strain evidence="20">S238N-H82</strain>
        <tissue evidence="20">Testes</tissue>
    </source>
</reference>
<feature type="disulfide bond" evidence="13">
    <location>
        <begin position="2839"/>
        <end position="2848"/>
    </location>
</feature>
<feature type="disulfide bond" evidence="13">
    <location>
        <begin position="3261"/>
        <end position="3270"/>
    </location>
</feature>
<dbReference type="KEGG" id="bfo:118428438"/>
<feature type="domain" description="Laminin EGF-like" evidence="16">
    <location>
        <begin position="1045"/>
        <end position="1093"/>
    </location>
</feature>
<feature type="disulfide bond" evidence="12">
    <location>
        <begin position="225"/>
        <end position="240"/>
    </location>
</feature>
<feature type="domain" description="Laminin EGF-like" evidence="16">
    <location>
        <begin position="2223"/>
        <end position="2271"/>
    </location>
</feature>
<feature type="domain" description="Laminin EGF-like" evidence="16">
    <location>
        <begin position="1471"/>
        <end position="1519"/>
    </location>
</feature>
<dbReference type="InterPro" id="IPR007110">
    <property type="entry name" value="Ig-like_dom"/>
</dbReference>
<feature type="domain" description="Laminin EGF-like" evidence="16">
    <location>
        <begin position="455"/>
        <end position="503"/>
    </location>
</feature>
<feature type="disulfide bond" evidence="13">
    <location>
        <begin position="1489"/>
        <end position="1498"/>
    </location>
</feature>
<feature type="signal peptide" evidence="15">
    <location>
        <begin position="1"/>
        <end position="23"/>
    </location>
</feature>
<feature type="domain" description="Laminin EGF-like" evidence="16">
    <location>
        <begin position="3028"/>
        <end position="3076"/>
    </location>
</feature>
<feature type="compositionally biased region" description="Basic and acidic residues" evidence="14">
    <location>
        <begin position="3303"/>
        <end position="3328"/>
    </location>
</feature>
<feature type="disulfide bond" evidence="13">
    <location>
        <begin position="2945"/>
        <end position="2954"/>
    </location>
</feature>
<feature type="domain" description="Laminin EGF-like" evidence="16">
    <location>
        <begin position="243"/>
        <end position="292"/>
    </location>
</feature>
<dbReference type="PROSITE" id="PS01209">
    <property type="entry name" value="LDLRA_1"/>
    <property type="match status" value="1"/>
</dbReference>
<feature type="disulfide bond" evidence="13">
    <location>
        <begin position="1864"/>
        <end position="1873"/>
    </location>
</feature>
<feature type="domain" description="Laminin EGF-like" evidence="16">
    <location>
        <begin position="1954"/>
        <end position="2002"/>
    </location>
</feature>
<feature type="domain" description="Laminin EGF-like" evidence="16">
    <location>
        <begin position="992"/>
        <end position="1040"/>
    </location>
</feature>
<feature type="disulfide bond" evidence="13">
    <location>
        <begin position="1169"/>
        <end position="1178"/>
    </location>
</feature>
<evidence type="ECO:0000259" key="17">
    <source>
        <dbReference type="PROSITE" id="PS50835"/>
    </source>
</evidence>
<feature type="disulfide bond" evidence="13">
    <location>
        <begin position="2347"/>
        <end position="2356"/>
    </location>
</feature>
<feature type="domain" description="Laminin EGF-like" evidence="16">
    <location>
        <begin position="3139"/>
        <end position="3187"/>
    </location>
</feature>
<feature type="domain" description="Laminin EGF-like" evidence="16">
    <location>
        <begin position="1257"/>
        <end position="1305"/>
    </location>
</feature>
<dbReference type="InterPro" id="IPR050440">
    <property type="entry name" value="Laminin/Netrin_ECM"/>
</dbReference>
<dbReference type="SUPFAM" id="SSF57424">
    <property type="entry name" value="LDL receptor-like module"/>
    <property type="match status" value="4"/>
</dbReference>
<feature type="domain" description="Laminin EGF-like" evidence="16">
    <location>
        <begin position="3191"/>
        <end position="3239"/>
    </location>
</feature>
<proteinExistence type="predicted"/>
<feature type="disulfide bond" evidence="13">
    <location>
        <begin position="1436"/>
        <end position="1445"/>
    </location>
</feature>
<dbReference type="PROSITE" id="PS50068">
    <property type="entry name" value="LDLRA_2"/>
    <property type="match status" value="4"/>
</dbReference>
<organism evidence="19 20">
    <name type="scientific">Branchiostoma floridae</name>
    <name type="common">Florida lancelet</name>
    <name type="synonym">Amphioxus</name>
    <dbReference type="NCBI Taxonomy" id="7739"/>
    <lineage>
        <taxon>Eukaryota</taxon>
        <taxon>Metazoa</taxon>
        <taxon>Chordata</taxon>
        <taxon>Cephalochordata</taxon>
        <taxon>Leptocardii</taxon>
        <taxon>Amphioxiformes</taxon>
        <taxon>Branchiostomatidae</taxon>
        <taxon>Branchiostoma</taxon>
    </lineage>
</organism>
<feature type="domain" description="Laminin EGF-like" evidence="16">
    <location>
        <begin position="3332"/>
        <end position="3380"/>
    </location>
</feature>
<evidence type="ECO:0000256" key="2">
    <source>
        <dbReference type="ARBA" id="ARBA00022525"/>
    </source>
</evidence>
<dbReference type="FunFam" id="2.10.25.10:FF:000929">
    <property type="entry name" value="Uncharacterized protein"/>
    <property type="match status" value="1"/>
</dbReference>
<feature type="domain" description="Laminin EGF-like" evidence="16">
    <location>
        <begin position="2979"/>
        <end position="3027"/>
    </location>
</feature>
<dbReference type="SMART" id="SM01411">
    <property type="entry name" value="Ephrin_rec_like"/>
    <property type="match status" value="39"/>
</dbReference>
<evidence type="ECO:0000256" key="13">
    <source>
        <dbReference type="PROSITE-ProRule" id="PRU00460"/>
    </source>
</evidence>
<dbReference type="Gene3D" id="2.10.25.10">
    <property type="entry name" value="Laminin"/>
    <property type="match status" value="60"/>
</dbReference>
<evidence type="ECO:0000259" key="16">
    <source>
        <dbReference type="PROSITE" id="PS50027"/>
    </source>
</evidence>
<feature type="domain" description="Laminin EGF-like" evidence="16">
    <location>
        <begin position="2438"/>
        <end position="2486"/>
    </location>
</feature>
<feature type="domain" description="Laminin EGF-like" evidence="16">
    <location>
        <begin position="1204"/>
        <end position="1252"/>
    </location>
</feature>
<feature type="disulfide bond" evidence="12">
    <location>
        <begin position="163"/>
        <end position="175"/>
    </location>
</feature>
<evidence type="ECO:0000256" key="1">
    <source>
        <dbReference type="ARBA" id="ARBA00004302"/>
    </source>
</evidence>
<feature type="domain" description="Laminin EGF-like" evidence="16">
    <location>
        <begin position="728"/>
        <end position="776"/>
    </location>
</feature>
<comment type="subcellular location">
    <subcellularLocation>
        <location evidence="1">Secreted</location>
        <location evidence="1">Extracellular space</location>
        <location evidence="1">Extracellular matrix</location>
        <location evidence="1">Basement membrane</location>
    </subcellularLocation>
</comment>
<evidence type="ECO:0000313" key="20">
    <source>
        <dbReference type="RefSeq" id="XP_035694398.1"/>
    </source>
</evidence>
<feature type="domain" description="Laminin EGF-like" evidence="16">
    <location>
        <begin position="1098"/>
        <end position="1146"/>
    </location>
</feature>
<feature type="domain" description="Laminin EGF-like" evidence="16">
    <location>
        <begin position="400"/>
        <end position="448"/>
    </location>
</feature>
<feature type="disulfide bond" evidence="13">
    <location>
        <begin position="2241"/>
        <end position="2250"/>
    </location>
</feature>
<feature type="disulfide bond" evidence="12">
    <location>
        <begin position="34"/>
        <end position="52"/>
    </location>
</feature>
<feature type="disulfide bond" evidence="13">
    <location>
        <begin position="1917"/>
        <end position="1926"/>
    </location>
</feature>
<feature type="domain" description="Laminin EGF-like" evidence="16">
    <location>
        <begin position="2170"/>
        <end position="2218"/>
    </location>
</feature>
<feature type="disulfide bond" evidence="13">
    <location>
        <begin position="904"/>
        <end position="913"/>
    </location>
</feature>
<evidence type="ECO:0000256" key="3">
    <source>
        <dbReference type="ARBA" id="ARBA00022530"/>
    </source>
</evidence>
<feature type="disulfide bond" evidence="13">
    <location>
        <begin position="1328"/>
        <end position="1337"/>
    </location>
</feature>
<feature type="disulfide bond" evidence="13">
    <location>
        <begin position="2135"/>
        <end position="2144"/>
    </location>
</feature>
<dbReference type="GO" id="GO:0030414">
    <property type="term" value="F:peptidase inhibitor activity"/>
    <property type="evidence" value="ECO:0007669"/>
    <property type="project" value="InterPro"/>
</dbReference>
<feature type="domain" description="Laminin EGF-like" evidence="16">
    <location>
        <begin position="673"/>
        <end position="721"/>
    </location>
</feature>
<feature type="disulfide bond" evidence="13">
    <location>
        <begin position="3046"/>
        <end position="3055"/>
    </location>
</feature>
<keyword evidence="8" id="KW-0175">Coiled coil</keyword>
<evidence type="ECO:0000256" key="7">
    <source>
        <dbReference type="ARBA" id="ARBA00022889"/>
    </source>
</evidence>
<dbReference type="CDD" id="cd00096">
    <property type="entry name" value="Ig"/>
    <property type="match status" value="1"/>
</dbReference>
<feature type="disulfide bond" evidence="13">
    <location>
        <begin position="1383"/>
        <end position="1392"/>
    </location>
</feature>
<keyword evidence="11 13" id="KW-0424">Laminin EGF-like domain</keyword>
<feature type="disulfide bond" evidence="12">
    <location>
        <begin position="170"/>
        <end position="188"/>
    </location>
</feature>
<dbReference type="PANTHER" id="PTHR10574:SF444">
    <property type="entry name" value="BASEMENT MEMBRANE-SPECIFIC HEPARAN SULFATE PROTEOGLYCAN CORE PROTEIN"/>
    <property type="match status" value="1"/>
</dbReference>
<dbReference type="GO" id="GO:0007155">
    <property type="term" value="P:cell adhesion"/>
    <property type="evidence" value="ECO:0007669"/>
    <property type="project" value="UniProtKB-KW"/>
</dbReference>
<feature type="domain" description="Laminin EGF-like" evidence="16">
    <location>
        <begin position="1524"/>
        <end position="1572"/>
    </location>
</feature>
<feature type="domain" description="Laminin EGF-like" evidence="16">
    <location>
        <begin position="1577"/>
        <end position="1625"/>
    </location>
</feature>
<dbReference type="InterPro" id="IPR002049">
    <property type="entry name" value="LE_dom"/>
</dbReference>
<dbReference type="Pfam" id="PF24973">
    <property type="entry name" value="EGF_LMN_ATRN"/>
    <property type="match status" value="59"/>
</dbReference>
<evidence type="ECO:0000256" key="12">
    <source>
        <dbReference type="PROSITE-ProRule" id="PRU00124"/>
    </source>
</evidence>
<feature type="domain" description="Laminin EGF-like" evidence="16">
    <location>
        <begin position="2601"/>
        <end position="2649"/>
    </location>
</feature>
<feature type="disulfide bond" evidence="13">
    <location>
        <begin position="1116"/>
        <end position="1125"/>
    </location>
</feature>
<dbReference type="PROSITE" id="PS01248">
    <property type="entry name" value="EGF_LAM_1"/>
    <property type="match status" value="20"/>
</dbReference>
<keyword evidence="5" id="KW-0677">Repeat</keyword>
<dbReference type="Gene3D" id="2.60.40.10">
    <property type="entry name" value="Immunoglobulins"/>
    <property type="match status" value="1"/>
</dbReference>
<sequence>MRIQRIQSLWFVVLALAARTAVAQGPCGPLQFQCNDGSCIESILQCDQTPDCPDESDEENCGIFGKRPGTCPSPTLTADECLLRPRVYRTCDIDADCRSGEKCCFNGCGSECIQVVARTTSSVCDDDQFTCDDGECIPADYQCDDDADCQDRSDEKNCPVRQCASDEFRCDNGGCEDAIYQCDGEDDCGDNSDEKDCPVAPGSSCFVNQFECQSGDECVAITYRCDGEADCQDRSDEIACDQCNCNGHSNDCDPVTGRCQNCEHNTMGNSCERCLPGFVGDPRKGTPNDCQPLALCDCNNHAIECDVSGKCLNCQHNTAGDRCERCAPGYEGDATRGTEQDCQPVARCNCNGHSNDCDSQGNCLNCQHNTMGVNCERCIPGYYGDPRRGTPSDCQALPTCNCYGHSNDCDQYGQCRNCQHNTVGSQCERCKPGFRGDARRGTPTDCQPIRPTVSCNCNGHSDQCDSYGQCLNCLHNTMGASCERCLPGFVGDPRQGTPEDCQPVERPRCNCNGHSSQCDEYGRCTNCQHNTVGDSCQFCMEGFTGDATRGTPQDCTPNTVAPQGGCQCNGHSDECFSGQCVDCQHNTYGPNCEFCLPGYSGNAQRGTPNDCIRVTPDCNCNGHSSNCDEYGRCQDCQHNTYGPQCEFCLPGFTGDARGGTPSDCQSSTAVATCQCNGHSNNCDEFGRCQDCQHNTYGFNCENCLPGFTGDARGGTPQDCRGDQPGPSCNCYGHSNSCDEYGRCQACQHNTFGANCEYCLPGFTGDARKGNPDDCVAVTRCNCHGHSSQCDSNGNCMDCQHNTYGSQCEYCMPGFEGDARGGTANDCQQAAPACECYGHSSQCDSSGNCVDCQHNTYGPQCEYCMPGFEGDARSGTADDCQRAAPSCECYGHSSQCDSNGNCVDCQHNTYGPQCEYCMPGFEGDARGGTADDCRQAAPACECYGHSSQCDSSGNCVDCQHNTYGSQCEYCMPGFEGDARGGTANDCQQAAPACECYGHSSQCDSSGNCVDCQHNTYGPQCEYCMPGFEGDARGGTADDCRQAAPACECYGHSSQCDSSGNCVDCQHNTYGPQCEYCMPGFEGDARRGTADDCQQAAPACECYGHSSQCDSDGNCVDCQHNTYGPQCEYCMPGFDGDARRGTADDCQQAAPACECYGHSSQCDSSGNCVDCQHNTYGPQCEYCMPGFEGDARRGTADDCQQAAPACECHGHSSQCNSRGNCMDCQHNTYGPQCEYCMAGFEGDARRGTASDCQQAAPACECHGHSNECDSSGNCVNCQHNTYGSQCEYCMPGFEGDARIGTPTDCQQAQPACSCHSHSDQCDASGNCVDCQHNTYGPQCEYCLPGFSGDARRGTSSDCVQQQTQPACECHGHADECDSSGNCVDCQHNTYGSQCEYCMPGFEGDARGGTSTDCQAATPSCECHGHSSECDSSGNCVDCQHNTYGAQCEYCLPGFTGEARRGTAEDCQQEQPSCECHGHSSQCGSDGTCVDCQHNTYGRQCEYCLPGFDGDARRGTADDCRQTQSTCNCYGHSEQCDSSGNCVDCQHNTYGPQCEYCMPGFEGDARRGTANDCQRAQPTCNCYGHSNQCDSSGNCVDCQHNTYGSQCEYCLPGFSGDARGGTPNDCQQAQPTCNCNSHSDQCDASGNCVNCQHNTYGRQCELCLPGFSGDGRGGTANDCRRDQPACSCNGHSNQCDANGNCEDCQHNTYGPQCEYCLPGFAGDARRGTANDCVQNTPEPVCNCHNHASQCDSAGNCVGCQHHTYGAGCEYCMAGYVGDATIGTQYDCQLEQPACECHGHSIQCELDGTCLDCQHNTYGPQCEYCLPGFAGDARRGTANDCVQNTPEPVCNCHNHASQCDSAGNCLNCQHNTYGARCEYCQAGYVGDARGGTTNDCQLPQPRCNCYGHSNQCDSAGRCSNCQHNTYGPQCEYCLPGFSGDARRGTSSDCYQQQTQPACECHGHADECDSSGNCLNCQHNTYGRQCEYCLPGYSGDAKTGTASDCVRNVPEPICNCNGHSNQCDDDGNCMNCQHNTYGPQCESCLSGYTGDARAGTPSDCVPEQTTPVCNCHSHSDRCDSDGNCVDCQHNTYGPQCEYCLPGFTGDGRGSTPQDCQRTQPTCSCHGHSDQCDESGNCQNCQHNTYGSQCEYCMPGFSGDARRGTPNDCQQAQPACNCHGHSDQCDASGNCVNCQHNTYGSRCEYCMPGFSGDARVGTPTDCQATQPTCNCYGHSDNCDEMGRCLDCQHNTYGSQCEFCMPGFSGDARQGTPDDCRAAQPTCNCYGHSSSCDEYGRCQNCQHNTEGENCERCQSGYTGDATQGTPNDCQASAPSCNCHSHSDQCSSDGACVSCQHNTYGNQCEYCMPGFTGDARRGTPQDCQKQQTQPQACNCNGHSSTCNELGVCQDCQHNTYGANCEFCLPGFAGDARRGTANDCVPEQPACNCHGHSTECDANGNCVNCQHNTYGRECELCLPGFSGEARRGTPNDCQQAQPQPQCNCHGHSDQCDPSGRCLNCQHNTMGAMCHLCLPGYQGDAKRGTFYDCQPTVVPECNCHGHSNECDILGRCINCQHNTYGVQCELCAPGFSGDARRGTPNDCVQDQTRRCNCHGHSNLCDDLGRCMNCQHNTIGFECEECRPGFYGDARRGTPNDCQPRQVQPSRCDCNGHSEQCDAFGRCINCQHNTMGFRCEQCQPGFRGNPYSGAGCLASDPQPRCNCHGHSDQCDDEGRCLNCQHNTYGDRCENCAQGYEGDARAGTADACRLSNVVQPRPCNCYGHSDQCDENGRCLNCQHNTMGPQCEQCLPGLAGDPTRGTPNDCKPPRRPSCRCNGHSNLCDIQGICVNCQHNTMGRNCELCRPGFTGNPLVGTPTDCQPVKLPCNCHGHSDQCNARGSCLNCQHNTIGTQCEFCQPGYTGDARRGTPDACQPQAPQCNCNGHSDQCDSQGKCLNCRHNTMGDNCEQCVPGTVGDARLGTPYDCRRTLVCQCNGHSDDCDQYGRCLNCQHNTMGDRCEQCQPGFFGDARRGTNNDCRMCICNGHSSLCDQYGRCLNCQHNTYGENCENCKPGYIGDAKGGTRKDCRPVSPTRPQCQCHNHADRCDENGFCLNCEDNTEGPQCERCQAGFVGDATSGQKDACKPISQPKPCNCNGHSTTCDKDGNCLNCEHNTEGRNCERCRPGFSGNAKLATADACKPRVSCDCNGHATQCDGEGKCLNCKHNTEGAKCQKCKPGYRGDATQGTFLDCKPIPACFCNGHSDLCDNSGKCLDCKHFTEGPNCERCAPGYIGDAKKGTPNDCKPKVTETKQPTAKPEVKPTDKPEAKPTDKPVVKPTDKPGTKPCECNGHSSTCDSKGQCLNCNHNTEGPHCEVCRPGYTGDATKGTAQDCKRHEPSACPMCNGHSSTCPNGRCQNCLHNTVGQFCEQCSPGFYGDATSGTYRDCKRCPCPLAIPSNQFSPTCVLDVDGKPTCTACPAGYMGRDCGTCAPGYIGNPRIQGQTCKKNPVGAPTVRISPSALSSEPGTSVTLSCDVSGARPVKLFWGRKDGQPLPPRAHVRSGTKDSLLVIDPLEDADAATYVCTAVNPLGTGDQQAVVDVKPNE</sequence>
<dbReference type="FunFam" id="2.10.25.10:FF:000065">
    <property type="entry name" value="Laminin subunit beta 1"/>
    <property type="match status" value="3"/>
</dbReference>
<dbReference type="PRINTS" id="PR00261">
    <property type="entry name" value="LDLRECEPTOR"/>
</dbReference>
<feature type="domain" description="Laminin EGF-like" evidence="16">
    <location>
        <begin position="2710"/>
        <end position="2758"/>
    </location>
</feature>
<keyword evidence="3" id="KW-0272">Extracellular matrix</keyword>
<feature type="disulfide bond" evidence="12">
    <location>
        <begin position="124"/>
        <end position="136"/>
    </location>
</feature>
<dbReference type="SUPFAM" id="SSF48726">
    <property type="entry name" value="Immunoglobulin"/>
    <property type="match status" value="1"/>
</dbReference>
<accession>A0A9J7M4Y3</accession>
<keyword evidence="7" id="KW-0130">Cell adhesion</keyword>
<evidence type="ECO:0000256" key="8">
    <source>
        <dbReference type="ARBA" id="ARBA00023054"/>
    </source>
</evidence>
<feature type="domain" description="Laminin EGF-like" evidence="16">
    <location>
        <begin position="2064"/>
        <end position="2112"/>
    </location>
</feature>
<dbReference type="InterPro" id="IPR000742">
    <property type="entry name" value="EGF"/>
</dbReference>
<feature type="disulfide bond" evidence="13">
    <location>
        <begin position="1972"/>
        <end position="1981"/>
    </location>
</feature>
<feature type="disulfide bond" evidence="13">
    <location>
        <begin position="2687"/>
        <end position="2701"/>
    </location>
</feature>
<feature type="domain" description="Laminin EGF-like" evidence="16">
    <location>
        <begin position="2821"/>
        <end position="2869"/>
    </location>
</feature>
<feature type="domain" description="Laminin EGF-like" evidence="16">
    <location>
        <begin position="509"/>
        <end position="557"/>
    </location>
</feature>
<dbReference type="CDD" id="cd00055">
    <property type="entry name" value="EGF_Lam"/>
    <property type="match status" value="9"/>
</dbReference>
<feature type="disulfide bond" evidence="12">
    <location>
        <begin position="27"/>
        <end position="39"/>
    </location>
</feature>
<keyword evidence="9 13" id="KW-1015">Disulfide bond</keyword>
<feature type="disulfide bond" evidence="13">
    <location>
        <begin position="366"/>
        <end position="375"/>
    </location>
</feature>
<feature type="disulfide bond" evidence="13">
    <location>
        <begin position="2892"/>
        <end position="2901"/>
    </location>
</feature>
<feature type="disulfide bond" evidence="13">
    <location>
        <begin position="1648"/>
        <end position="1657"/>
    </location>
</feature>
<feature type="domain" description="Laminin EGF-like" evidence="16">
    <location>
        <begin position="1791"/>
        <end position="1839"/>
    </location>
</feature>
<feature type="domain" description="Laminin EGF-like" evidence="16">
    <location>
        <begin position="2874"/>
        <end position="2922"/>
    </location>
</feature>
<feature type="domain" description="Laminin EGF-like" evidence="16">
    <location>
        <begin position="566"/>
        <end position="613"/>
    </location>
</feature>
<feature type="disulfide bond" evidence="13">
    <location>
        <begin position="583"/>
        <end position="592"/>
    </location>
</feature>
<feature type="domain" description="Laminin EGF-like" evidence="16">
    <location>
        <begin position="1738"/>
        <end position="1786"/>
    </location>
</feature>
<feature type="domain" description="Laminin EGF-like" evidence="16">
    <location>
        <begin position="1899"/>
        <end position="1947"/>
    </location>
</feature>
<dbReference type="FunFam" id="2.10.25.10:FF:000106">
    <property type="entry name" value="Heparan sulfate proteoglycan 2"/>
    <property type="match status" value="1"/>
</dbReference>
<feature type="disulfide bond" evidence="13">
    <location>
        <begin position="3209"/>
        <end position="3218"/>
    </location>
</feature>
<dbReference type="OrthoDB" id="10045365at2759"/>
<feature type="disulfide bond" evidence="13">
    <location>
        <begin position="851"/>
        <end position="860"/>
    </location>
</feature>
<gene>
    <name evidence="20" type="primary">LOC118428438</name>
</gene>
<feature type="domain" description="Laminin EGF-like" evidence="16">
    <location>
        <begin position="2767"/>
        <end position="2815"/>
    </location>
</feature>
<dbReference type="FunFam" id="2.10.25.10:FF:000966">
    <property type="entry name" value="Uncharacterized protein"/>
    <property type="match status" value="5"/>
</dbReference>
<dbReference type="Proteomes" id="UP000001554">
    <property type="component" value="Chromosome 1"/>
</dbReference>
<feature type="domain" description="Laminin EGF-like" evidence="16">
    <location>
        <begin position="886"/>
        <end position="934"/>
    </location>
</feature>
<dbReference type="Pfam" id="PF00053">
    <property type="entry name" value="EGF_laminin"/>
    <property type="match status" value="1"/>
</dbReference>
<feature type="domain" description="Laminin EGF-like" evidence="16">
    <location>
        <begin position="2329"/>
        <end position="2377"/>
    </location>
</feature>
<dbReference type="Pfam" id="PF07679">
    <property type="entry name" value="I-set"/>
    <property type="match status" value="1"/>
</dbReference>
<dbReference type="InterPro" id="IPR023415">
    <property type="entry name" value="LDLR_class-A_CS"/>
</dbReference>
<dbReference type="GeneID" id="118428438"/>
<dbReference type="SMART" id="SM00409">
    <property type="entry name" value="IG"/>
    <property type="match status" value="1"/>
</dbReference>
<dbReference type="SUPFAM" id="SSF57256">
    <property type="entry name" value="Elafin-like"/>
    <property type="match status" value="1"/>
</dbReference>
<feature type="domain" description="Laminin EGF-like" evidence="16">
    <location>
        <begin position="3243"/>
        <end position="3291"/>
    </location>
</feature>
<dbReference type="InterPro" id="IPR003598">
    <property type="entry name" value="Ig_sub2"/>
</dbReference>
<dbReference type="InterPro" id="IPR036645">
    <property type="entry name" value="Elafin-like_sf"/>
</dbReference>
<dbReference type="FunFam" id="2.60.40.10:FF:003776">
    <property type="match status" value="1"/>
</dbReference>
<feature type="domain" description="Laminin EGF-like" evidence="16">
    <location>
        <begin position="2493"/>
        <end position="2541"/>
    </location>
</feature>
<dbReference type="InterPro" id="IPR013783">
    <property type="entry name" value="Ig-like_fold"/>
</dbReference>
<dbReference type="SMART" id="SM00192">
    <property type="entry name" value="LDLa"/>
    <property type="match status" value="4"/>
</dbReference>
<keyword evidence="19" id="KW-1185">Reference proteome</keyword>
<feature type="domain" description="WAP" evidence="18">
    <location>
        <begin position="64"/>
        <end position="116"/>
    </location>
</feature>
<feature type="domain" description="Laminin EGF-like" evidence="16">
    <location>
        <begin position="1630"/>
        <end position="1678"/>
    </location>
</feature>
<dbReference type="GO" id="GO:0009887">
    <property type="term" value="P:animal organ morphogenesis"/>
    <property type="evidence" value="ECO:0000318"/>
    <property type="project" value="GO_Central"/>
</dbReference>
<dbReference type="GO" id="GO:0009888">
    <property type="term" value="P:tissue development"/>
    <property type="evidence" value="ECO:0000318"/>
    <property type="project" value="GO_Central"/>
</dbReference>
<dbReference type="FunFam" id="2.10.25.10:FF:001152">
    <property type="entry name" value="Uncharacterized protein"/>
    <property type="match status" value="1"/>
</dbReference>
<feature type="disulfide bond" evidence="13">
    <location>
        <begin position="2456"/>
        <end position="2465"/>
    </location>
</feature>
<feature type="domain" description="Laminin EGF-like" evidence="16">
    <location>
        <begin position="2009"/>
        <end position="2057"/>
    </location>
</feature>
<feature type="disulfide bond" evidence="13">
    <location>
        <begin position="1063"/>
        <end position="1072"/>
    </location>
</feature>
<feature type="disulfide bond" evidence="13">
    <location>
        <begin position="3102"/>
        <end position="3111"/>
    </location>
</feature>
<feature type="disulfide bond" evidence="13">
    <location>
        <begin position="1809"/>
        <end position="1818"/>
    </location>
</feature>
<evidence type="ECO:0000259" key="18">
    <source>
        <dbReference type="PROSITE" id="PS51390"/>
    </source>
</evidence>
<feature type="domain" description="Ig-like" evidence="17">
    <location>
        <begin position="3498"/>
        <end position="3585"/>
    </location>
</feature>
<feature type="disulfide bond" evidence="13">
    <location>
        <begin position="2997"/>
        <end position="3006"/>
    </location>
</feature>
<feature type="domain" description="Laminin EGF-like" evidence="16">
    <location>
        <begin position="833"/>
        <end position="881"/>
    </location>
</feature>
<feature type="disulfide bond" evidence="12">
    <location>
        <begin position="182"/>
        <end position="197"/>
    </location>
</feature>
<feature type="disulfide bond" evidence="13">
    <location>
        <begin position="746"/>
        <end position="755"/>
    </location>
</feature>
<dbReference type="FunFam" id="2.10.25.10:FF:000188">
    <property type="entry name" value="Laminin subunit gamma 2"/>
    <property type="match status" value="18"/>
</dbReference>
<feature type="disulfide bond" evidence="13">
    <location>
        <begin position="1275"/>
        <end position="1284"/>
    </location>
</feature>
<dbReference type="InterPro" id="IPR013098">
    <property type="entry name" value="Ig_I-set"/>
</dbReference>
<feature type="disulfide bond" evidence="13">
    <location>
        <begin position="1701"/>
        <end position="1710"/>
    </location>
</feature>
<feature type="disulfide bond" evidence="13">
    <location>
        <begin position="1756"/>
        <end position="1765"/>
    </location>
</feature>
<dbReference type="SMART" id="SM00181">
    <property type="entry name" value="EGF"/>
    <property type="match status" value="59"/>
</dbReference>
<feature type="domain" description="Laminin EGF-like" evidence="16">
    <location>
        <begin position="2117"/>
        <end position="2165"/>
    </location>
</feature>
<dbReference type="FunFam" id="2.10.25.10:FF:000033">
    <property type="entry name" value="Laminin subunit alpha 2"/>
    <property type="match status" value="1"/>
</dbReference>
<feature type="disulfide bond" evidence="13">
    <location>
        <begin position="2675"/>
        <end position="2684"/>
    </location>
</feature>
<feature type="disulfide bond" evidence="13">
    <location>
        <begin position="3157"/>
        <end position="3166"/>
    </location>
</feature>
<dbReference type="PROSITE" id="PS51390">
    <property type="entry name" value="WAP"/>
    <property type="match status" value="1"/>
</dbReference>
<feature type="domain" description="Laminin EGF-like" evidence="16">
    <location>
        <begin position="2385"/>
        <end position="2433"/>
    </location>
</feature>
<feature type="disulfide bond" evidence="13">
    <location>
        <begin position="262"/>
        <end position="271"/>
    </location>
</feature>
<feature type="domain" description="Laminin EGF-like" evidence="16">
    <location>
        <begin position="2547"/>
        <end position="2595"/>
    </location>
</feature>
<feature type="disulfide bond" evidence="13">
    <location>
        <begin position="636"/>
        <end position="645"/>
    </location>
</feature>
<dbReference type="InterPro" id="IPR002172">
    <property type="entry name" value="LDrepeatLR_classA_rpt"/>
</dbReference>
<evidence type="ECO:0000256" key="4">
    <source>
        <dbReference type="ARBA" id="ARBA00022729"/>
    </source>
</evidence>
<keyword evidence="10" id="KW-0325">Glycoprotein</keyword>
<evidence type="ECO:0000256" key="9">
    <source>
        <dbReference type="ARBA" id="ARBA00023157"/>
    </source>
</evidence>
<dbReference type="SMART" id="SM00217">
    <property type="entry name" value="WAP"/>
    <property type="match status" value="1"/>
</dbReference>
<dbReference type="GO" id="GO:0030154">
    <property type="term" value="P:cell differentiation"/>
    <property type="evidence" value="ECO:0007669"/>
    <property type="project" value="UniProtKB-ARBA"/>
</dbReference>
<comment type="caution">
    <text evidence="13">Lacks conserved residue(s) required for the propagation of feature annotation.</text>
</comment>
<feature type="disulfide bond" evidence="13">
    <location>
        <begin position="527"/>
        <end position="536"/>
    </location>
</feature>
<dbReference type="GO" id="GO:0005604">
    <property type="term" value="C:basement membrane"/>
    <property type="evidence" value="ECO:0007669"/>
    <property type="project" value="UniProtKB-SubCell"/>
</dbReference>
<evidence type="ECO:0000256" key="11">
    <source>
        <dbReference type="ARBA" id="ARBA00023292"/>
    </source>
</evidence>
<feature type="disulfide bond" evidence="13">
    <location>
        <begin position="691"/>
        <end position="700"/>
    </location>
</feature>
<evidence type="ECO:0000313" key="19">
    <source>
        <dbReference type="Proteomes" id="UP000001554"/>
    </source>
</evidence>
<evidence type="ECO:0000256" key="6">
    <source>
        <dbReference type="ARBA" id="ARBA00022869"/>
    </source>
</evidence>
<evidence type="ECO:0000256" key="15">
    <source>
        <dbReference type="SAM" id="SignalP"/>
    </source>
</evidence>
<feature type="disulfide bond" evidence="12">
    <location>
        <begin position="131"/>
        <end position="149"/>
    </location>
</feature>
<dbReference type="GO" id="GO:0005576">
    <property type="term" value="C:extracellular region"/>
    <property type="evidence" value="ECO:0007669"/>
    <property type="project" value="InterPro"/>
</dbReference>
<feature type="disulfide bond" evidence="13">
    <location>
        <begin position="2565"/>
        <end position="2574"/>
    </location>
</feature>
<feature type="domain" description="Laminin EGF-like" evidence="16">
    <location>
        <begin position="296"/>
        <end position="344"/>
    </location>
</feature>
<feature type="chain" id="PRO_5039914156" evidence="15">
    <location>
        <begin position="24"/>
        <end position="3590"/>
    </location>
</feature>